<dbReference type="RefSeq" id="WP_379884038.1">
    <property type="nucleotide sequence ID" value="NZ_JBHTLP010000004.1"/>
</dbReference>
<dbReference type="PANTHER" id="PTHR42852">
    <property type="entry name" value="THIOL:DISULFIDE INTERCHANGE PROTEIN DSBE"/>
    <property type="match status" value="1"/>
</dbReference>
<dbReference type="CDD" id="cd02966">
    <property type="entry name" value="TlpA_like_family"/>
    <property type="match status" value="1"/>
</dbReference>
<feature type="chain" id="PRO_5046675798" evidence="5">
    <location>
        <begin position="21"/>
        <end position="374"/>
    </location>
</feature>
<dbReference type="PROSITE" id="PS00194">
    <property type="entry name" value="THIOREDOXIN_1"/>
    <property type="match status" value="1"/>
</dbReference>
<dbReference type="Proteomes" id="UP001597116">
    <property type="component" value="Unassembled WGS sequence"/>
</dbReference>
<dbReference type="EMBL" id="JBHTLP010000004">
    <property type="protein sequence ID" value="MFD1140923.1"/>
    <property type="molecule type" value="Genomic_DNA"/>
</dbReference>
<dbReference type="InterPro" id="IPR036249">
    <property type="entry name" value="Thioredoxin-like_sf"/>
</dbReference>
<feature type="domain" description="Thioredoxin" evidence="6">
    <location>
        <begin position="236"/>
        <end position="374"/>
    </location>
</feature>
<keyword evidence="2" id="KW-0201">Cytochrome c-type biogenesis</keyword>
<evidence type="ECO:0000256" key="1">
    <source>
        <dbReference type="ARBA" id="ARBA00004196"/>
    </source>
</evidence>
<keyword evidence="8" id="KW-1185">Reference proteome</keyword>
<dbReference type="InterPro" id="IPR000866">
    <property type="entry name" value="AhpC/TSA"/>
</dbReference>
<dbReference type="Pfam" id="PF00578">
    <property type="entry name" value="AhpC-TSA"/>
    <property type="match status" value="1"/>
</dbReference>
<evidence type="ECO:0000313" key="8">
    <source>
        <dbReference type="Proteomes" id="UP001597116"/>
    </source>
</evidence>
<keyword evidence="4" id="KW-0676">Redox-active center</keyword>
<keyword evidence="3" id="KW-1015">Disulfide bond</keyword>
<evidence type="ECO:0000256" key="2">
    <source>
        <dbReference type="ARBA" id="ARBA00022748"/>
    </source>
</evidence>
<dbReference type="Gene3D" id="3.40.30.10">
    <property type="entry name" value="Glutaredoxin"/>
    <property type="match status" value="1"/>
</dbReference>
<dbReference type="Pfam" id="PF14289">
    <property type="entry name" value="DUF4369"/>
    <property type="match status" value="1"/>
</dbReference>
<feature type="signal peptide" evidence="5">
    <location>
        <begin position="1"/>
        <end position="20"/>
    </location>
</feature>
<keyword evidence="5" id="KW-0732">Signal</keyword>
<dbReference type="InterPro" id="IPR025380">
    <property type="entry name" value="DUF4369"/>
</dbReference>
<sequence length="374" mass="41895">MRSIYVLVTLCGLVCLSAHAQTAKKSQPGFILSGQLAKAGGKKIYLYERAFYKTSNRVDSTKADPSGKFVFRGLVTEPTYYMLKTDVNPQVIGFYLENRPMRMVGHADSLYAAIITGSPEETIRQQYDQVYQRFNFDALEEKENLARSQGDTTALRGLKKQIRQLAHQRKLALADLMRQYPLATASVNQVSGYIASRQAVDLIVADSLLRIYEASSIAQAGQVKAFRNDWRIAQKTAIGAPALDFIQPDSAGRPISLSSFKGRYVLVDFWASWCGPCRQESPFLVKAHQDFSPKNFTILSVSLDKNRSSWLKAIADDQLNWTHVSDLKFWANEAARRYAIGSIPFNMVVDPDGKILALNLRGDSLYDFLKANLP</sequence>
<dbReference type="PANTHER" id="PTHR42852:SF6">
    <property type="entry name" value="THIOL:DISULFIDE INTERCHANGE PROTEIN DSBE"/>
    <property type="match status" value="1"/>
</dbReference>
<evidence type="ECO:0000256" key="4">
    <source>
        <dbReference type="ARBA" id="ARBA00023284"/>
    </source>
</evidence>
<comment type="caution">
    <text evidence="7">The sequence shown here is derived from an EMBL/GenBank/DDBJ whole genome shotgun (WGS) entry which is preliminary data.</text>
</comment>
<dbReference type="PROSITE" id="PS51352">
    <property type="entry name" value="THIOREDOXIN_2"/>
    <property type="match status" value="1"/>
</dbReference>
<evidence type="ECO:0000259" key="6">
    <source>
        <dbReference type="PROSITE" id="PS51352"/>
    </source>
</evidence>
<accession>A0ABW3QGB6</accession>
<dbReference type="InterPro" id="IPR050553">
    <property type="entry name" value="Thioredoxin_ResA/DsbE_sf"/>
</dbReference>
<organism evidence="7 8">
    <name type="scientific">Larkinella insperata</name>
    <dbReference type="NCBI Taxonomy" id="332158"/>
    <lineage>
        <taxon>Bacteria</taxon>
        <taxon>Pseudomonadati</taxon>
        <taxon>Bacteroidota</taxon>
        <taxon>Cytophagia</taxon>
        <taxon>Cytophagales</taxon>
        <taxon>Spirosomataceae</taxon>
        <taxon>Larkinella</taxon>
    </lineage>
</organism>
<reference evidence="8" key="1">
    <citation type="journal article" date="2019" name="Int. J. Syst. Evol. Microbiol.">
        <title>The Global Catalogue of Microorganisms (GCM) 10K type strain sequencing project: providing services to taxonomists for standard genome sequencing and annotation.</title>
        <authorList>
            <consortium name="The Broad Institute Genomics Platform"/>
            <consortium name="The Broad Institute Genome Sequencing Center for Infectious Disease"/>
            <person name="Wu L."/>
            <person name="Ma J."/>
        </authorList>
    </citation>
    <scope>NUCLEOTIDE SEQUENCE [LARGE SCALE GENOMIC DNA]</scope>
    <source>
        <strain evidence="8">CCUG 55608</strain>
    </source>
</reference>
<dbReference type="InterPro" id="IPR017937">
    <property type="entry name" value="Thioredoxin_CS"/>
</dbReference>
<evidence type="ECO:0000313" key="7">
    <source>
        <dbReference type="EMBL" id="MFD1140923.1"/>
    </source>
</evidence>
<proteinExistence type="predicted"/>
<protein>
    <submittedName>
        <fullName evidence="7">Redoxin domain-containing protein</fullName>
    </submittedName>
</protein>
<dbReference type="InterPro" id="IPR013766">
    <property type="entry name" value="Thioredoxin_domain"/>
</dbReference>
<evidence type="ECO:0000256" key="5">
    <source>
        <dbReference type="SAM" id="SignalP"/>
    </source>
</evidence>
<dbReference type="SUPFAM" id="SSF52833">
    <property type="entry name" value="Thioredoxin-like"/>
    <property type="match status" value="1"/>
</dbReference>
<gene>
    <name evidence="7" type="ORF">ACFQ4C_07380</name>
</gene>
<name>A0ABW3QGB6_9BACT</name>
<comment type="subcellular location">
    <subcellularLocation>
        <location evidence="1">Cell envelope</location>
    </subcellularLocation>
</comment>
<evidence type="ECO:0000256" key="3">
    <source>
        <dbReference type="ARBA" id="ARBA00023157"/>
    </source>
</evidence>